<evidence type="ECO:0000256" key="4">
    <source>
        <dbReference type="ARBA" id="ARBA00023125"/>
    </source>
</evidence>
<dbReference type="EMBL" id="QOIP01000014">
    <property type="protein sequence ID" value="RLU15122.1"/>
    <property type="molecule type" value="Genomic_DNA"/>
</dbReference>
<feature type="compositionally biased region" description="Polar residues" evidence="9">
    <location>
        <begin position="336"/>
        <end position="350"/>
    </location>
</feature>
<dbReference type="PANTHER" id="PTHR24332:SF9">
    <property type="entry name" value="HOMEOTIC PROTEIN CAUDAL"/>
    <property type="match status" value="1"/>
</dbReference>
<sequence>MCSVPLIYDSNSASAVPNVMSESNNYMMPFYEGIDLYREQQQIIGSQQQQQLAQQQQPQAGSMQQVHSHPAGVNGNQQYWYGYASRSAPSIGLLHQTQVASQQFFNPSNVLASWTRPYSSHYSQLPCQQTYQSHIPQSQSQSYIQHPALTQQQFQQYSSTKQHLARQPQQSSKHVHLRQNRQPQQNSSSEQHLPQNPSPKQQLQHSPLEQQEYSSTHHLQQLPSPNQHLQYPSPQQLSQQLSPQQQLQYSPPQEHLPQESSPQQHFQQTSPSLQQHVQLEPSQKQHMQQDMMQWMNAESAGIEIGNQHSAPAITTNMNSNISGSMSSSVNESIENTNGSANESVTGSINGSVNSSVHSQHNSPSTTTHEDFNLSSTCGNTDLTYSGKLSQSVSYDYDNLLLGLLAGFSLELLGKNMSTTGLTDISTPAPDNQDLSSSPRTSMKDKPTYTPRNLHRRSPYEWMKRPSYQSQPNPVCNVAAASSVHSSSSINEVCCRLETLGKTRTKDKYRVVYSDYQRLELEKEFLSSNRYITIKRKAEIAELLQLTERQVKIWFQNRRAKERKILKRREEQITRHQTTPLEGRAEAATSFPGVPGGMGGMLGGLIHTNDSTSSSMQLAAPLVPSSHLHQALCRSSTNTSHLSIRNACPTFAPPELIPSTVS</sequence>
<evidence type="ECO:0000313" key="11">
    <source>
        <dbReference type="EMBL" id="RLU15122.1"/>
    </source>
</evidence>
<dbReference type="InterPro" id="IPR009057">
    <property type="entry name" value="Homeodomain-like_sf"/>
</dbReference>
<feature type="compositionally biased region" description="Polar residues" evidence="9">
    <location>
        <begin position="258"/>
        <end position="289"/>
    </location>
</feature>
<feature type="domain" description="Homeobox" evidence="10">
    <location>
        <begin position="503"/>
        <end position="564"/>
    </location>
</feature>
<keyword evidence="6 7" id="KW-0539">Nucleus</keyword>
<reference evidence="11" key="1">
    <citation type="journal article" date="2018" name="Genome Res.">
        <title>The genomic architecture and molecular evolution of ant odorant receptors.</title>
        <authorList>
            <person name="McKenzie S.K."/>
            <person name="Kronauer D.J.C."/>
        </authorList>
    </citation>
    <scope>NUCLEOTIDE SEQUENCE [LARGE SCALE GENOMIC DNA]</scope>
    <source>
        <strain evidence="11">Clonal line C1</strain>
    </source>
</reference>
<evidence type="ECO:0000256" key="1">
    <source>
        <dbReference type="ARBA" id="ARBA00004123"/>
    </source>
</evidence>
<feature type="compositionally biased region" description="Polar residues" evidence="9">
    <location>
        <begin position="420"/>
        <end position="440"/>
    </location>
</feature>
<evidence type="ECO:0000259" key="10">
    <source>
        <dbReference type="PROSITE" id="PS50071"/>
    </source>
</evidence>
<dbReference type="OrthoDB" id="6159439at2759"/>
<dbReference type="GO" id="GO:0030154">
    <property type="term" value="P:cell differentiation"/>
    <property type="evidence" value="ECO:0007669"/>
    <property type="project" value="TreeGrafter"/>
</dbReference>
<dbReference type="PROSITE" id="PS50071">
    <property type="entry name" value="HOMEOBOX_2"/>
    <property type="match status" value="1"/>
</dbReference>
<dbReference type="InterPro" id="IPR017970">
    <property type="entry name" value="Homeobox_CS"/>
</dbReference>
<dbReference type="InterPro" id="IPR020479">
    <property type="entry name" value="HD_metazoa"/>
</dbReference>
<evidence type="ECO:0000256" key="8">
    <source>
        <dbReference type="RuleBase" id="RU000682"/>
    </source>
</evidence>
<dbReference type="CDD" id="cd00086">
    <property type="entry name" value="homeodomain"/>
    <property type="match status" value="1"/>
</dbReference>
<dbReference type="GO" id="GO:0009887">
    <property type="term" value="P:animal organ morphogenesis"/>
    <property type="evidence" value="ECO:0007669"/>
    <property type="project" value="TreeGrafter"/>
</dbReference>
<comment type="caution">
    <text evidence="11">The sequence shown here is derived from an EMBL/GenBank/DDBJ whole genome shotgun (WGS) entry which is preliminary data.</text>
</comment>
<feature type="DNA-binding region" description="Homeobox" evidence="7">
    <location>
        <begin position="505"/>
        <end position="565"/>
    </location>
</feature>
<protein>
    <recommendedName>
        <fullName evidence="10">Homeobox domain-containing protein</fullName>
    </recommendedName>
</protein>
<evidence type="ECO:0000256" key="9">
    <source>
        <dbReference type="SAM" id="MobiDB-lite"/>
    </source>
</evidence>
<feature type="compositionally biased region" description="Polar residues" evidence="9">
    <location>
        <begin position="192"/>
        <end position="228"/>
    </location>
</feature>
<feature type="compositionally biased region" description="Low complexity" evidence="9">
    <location>
        <begin position="229"/>
        <end position="253"/>
    </location>
</feature>
<accession>A0A3L8D3N3</accession>
<keyword evidence="3" id="KW-0217">Developmental protein</keyword>
<dbReference type="FunFam" id="1.10.10.60:FF:000574">
    <property type="entry name" value="Homeobox protein CHOX-CAD2"/>
    <property type="match status" value="1"/>
</dbReference>
<proteinExistence type="inferred from homology"/>
<dbReference type="InterPro" id="IPR001356">
    <property type="entry name" value="HD"/>
</dbReference>
<feature type="region of interest" description="Disordered" evidence="9">
    <location>
        <begin position="47"/>
        <end position="69"/>
    </location>
</feature>
<feature type="compositionally biased region" description="Low complexity" evidence="9">
    <location>
        <begin position="180"/>
        <end position="191"/>
    </location>
</feature>
<organism evidence="11">
    <name type="scientific">Ooceraea biroi</name>
    <name type="common">Clonal raider ant</name>
    <name type="synonym">Cerapachys biroi</name>
    <dbReference type="NCBI Taxonomy" id="2015173"/>
    <lineage>
        <taxon>Eukaryota</taxon>
        <taxon>Metazoa</taxon>
        <taxon>Ecdysozoa</taxon>
        <taxon>Arthropoda</taxon>
        <taxon>Hexapoda</taxon>
        <taxon>Insecta</taxon>
        <taxon>Pterygota</taxon>
        <taxon>Neoptera</taxon>
        <taxon>Endopterygota</taxon>
        <taxon>Hymenoptera</taxon>
        <taxon>Apocrita</taxon>
        <taxon>Aculeata</taxon>
        <taxon>Formicoidea</taxon>
        <taxon>Formicidae</taxon>
        <taxon>Dorylinae</taxon>
        <taxon>Ooceraea</taxon>
    </lineage>
</organism>
<dbReference type="SUPFAM" id="SSF46689">
    <property type="entry name" value="Homeodomain-like"/>
    <property type="match status" value="1"/>
</dbReference>
<keyword evidence="4 7" id="KW-0238">DNA-binding</keyword>
<reference evidence="11" key="2">
    <citation type="submission" date="2018-07" db="EMBL/GenBank/DDBJ databases">
        <authorList>
            <person name="Mckenzie S.K."/>
            <person name="Kronauer D.J.C."/>
        </authorList>
    </citation>
    <scope>NUCLEOTIDE SEQUENCE</scope>
    <source>
        <strain evidence="11">Clonal line C1</strain>
    </source>
</reference>
<comment type="subcellular location">
    <subcellularLocation>
        <location evidence="1 7 8">Nucleus</location>
    </subcellularLocation>
</comment>
<feature type="region of interest" description="Disordered" evidence="9">
    <location>
        <begin position="156"/>
        <end position="289"/>
    </location>
</feature>
<evidence type="ECO:0000256" key="2">
    <source>
        <dbReference type="ARBA" id="ARBA00010341"/>
    </source>
</evidence>
<name>A0A3L8D3N3_OOCBI</name>
<dbReference type="PANTHER" id="PTHR24332">
    <property type="entry name" value="HOMEOBOX PROTEIN CDX"/>
    <property type="match status" value="1"/>
</dbReference>
<gene>
    <name evidence="11" type="ORF">DMN91_013009</name>
</gene>
<dbReference type="PRINTS" id="PR00024">
    <property type="entry name" value="HOMEOBOX"/>
</dbReference>
<feature type="compositionally biased region" description="Polar residues" evidence="9">
    <location>
        <begin position="157"/>
        <end position="172"/>
    </location>
</feature>
<feature type="region of interest" description="Disordered" evidence="9">
    <location>
        <begin position="323"/>
        <end position="372"/>
    </location>
</feature>
<dbReference type="Pfam" id="PF00046">
    <property type="entry name" value="Homeodomain"/>
    <property type="match status" value="1"/>
</dbReference>
<evidence type="ECO:0000256" key="6">
    <source>
        <dbReference type="ARBA" id="ARBA00023242"/>
    </source>
</evidence>
<keyword evidence="5 7" id="KW-0371">Homeobox</keyword>
<dbReference type="AlphaFoldDB" id="A0A3L8D3N3"/>
<evidence type="ECO:0000256" key="3">
    <source>
        <dbReference type="ARBA" id="ARBA00022473"/>
    </source>
</evidence>
<dbReference type="SMART" id="SM00389">
    <property type="entry name" value="HOX"/>
    <property type="match status" value="1"/>
</dbReference>
<evidence type="ECO:0000256" key="5">
    <source>
        <dbReference type="ARBA" id="ARBA00023155"/>
    </source>
</evidence>
<feature type="region of interest" description="Disordered" evidence="9">
    <location>
        <begin position="420"/>
        <end position="453"/>
    </location>
</feature>
<dbReference type="Proteomes" id="UP000279307">
    <property type="component" value="Chromosome 14"/>
</dbReference>
<feature type="compositionally biased region" description="Low complexity" evidence="9">
    <location>
        <begin position="351"/>
        <end position="364"/>
    </location>
</feature>
<dbReference type="GO" id="GO:0005634">
    <property type="term" value="C:nucleus"/>
    <property type="evidence" value="ECO:0007669"/>
    <property type="project" value="UniProtKB-SubCell"/>
</dbReference>
<dbReference type="GO" id="GO:0000977">
    <property type="term" value="F:RNA polymerase II transcription regulatory region sequence-specific DNA binding"/>
    <property type="evidence" value="ECO:0007669"/>
    <property type="project" value="TreeGrafter"/>
</dbReference>
<dbReference type="InterPro" id="IPR047152">
    <property type="entry name" value="Caudal_homeobox"/>
</dbReference>
<feature type="compositionally biased region" description="Low complexity" evidence="9">
    <location>
        <begin position="323"/>
        <end position="335"/>
    </location>
</feature>
<dbReference type="Gene3D" id="1.10.10.60">
    <property type="entry name" value="Homeodomain-like"/>
    <property type="match status" value="1"/>
</dbReference>
<dbReference type="GO" id="GO:0000981">
    <property type="term" value="F:DNA-binding transcription factor activity, RNA polymerase II-specific"/>
    <property type="evidence" value="ECO:0007669"/>
    <property type="project" value="InterPro"/>
</dbReference>
<evidence type="ECO:0000256" key="7">
    <source>
        <dbReference type="PROSITE-ProRule" id="PRU00108"/>
    </source>
</evidence>
<feature type="compositionally biased region" description="Low complexity" evidence="9">
    <location>
        <begin position="47"/>
        <end position="65"/>
    </location>
</feature>
<dbReference type="PROSITE" id="PS00027">
    <property type="entry name" value="HOMEOBOX_1"/>
    <property type="match status" value="1"/>
</dbReference>
<comment type="similarity">
    <text evidence="2">Belongs to the Caudal homeobox family.</text>
</comment>
<dbReference type="GO" id="GO:0009948">
    <property type="term" value="P:anterior/posterior axis specification"/>
    <property type="evidence" value="ECO:0007669"/>
    <property type="project" value="TreeGrafter"/>
</dbReference>